<dbReference type="Pfam" id="PF00119">
    <property type="entry name" value="ATP-synt_A"/>
    <property type="match status" value="1"/>
</dbReference>
<keyword evidence="7 12" id="KW-1133">Transmembrane helix</keyword>
<dbReference type="GO" id="GO:0045259">
    <property type="term" value="C:proton-transporting ATP synthase complex"/>
    <property type="evidence" value="ECO:0007669"/>
    <property type="project" value="UniProtKB-KW"/>
</dbReference>
<feature type="transmembrane region" description="Helical" evidence="12">
    <location>
        <begin position="174"/>
        <end position="196"/>
    </location>
</feature>
<evidence type="ECO:0000256" key="11">
    <source>
        <dbReference type="RuleBase" id="RU004450"/>
    </source>
</evidence>
<evidence type="ECO:0000256" key="10">
    <source>
        <dbReference type="ARBA" id="ARBA00023310"/>
    </source>
</evidence>
<comment type="similarity">
    <text evidence="2">Belongs to the ATPase A chain family.</text>
</comment>
<feature type="transmembrane region" description="Helical" evidence="12">
    <location>
        <begin position="24"/>
        <end position="44"/>
    </location>
</feature>
<dbReference type="PANTHER" id="PTHR11410">
    <property type="entry name" value="ATP SYNTHASE SUBUNIT A"/>
    <property type="match status" value="1"/>
</dbReference>
<dbReference type="NCBIfam" id="TIGR01131">
    <property type="entry name" value="ATP_synt_6_or_A"/>
    <property type="match status" value="1"/>
</dbReference>
<keyword evidence="9 12" id="KW-0472">Membrane</keyword>
<keyword evidence="4" id="KW-0138">CF(0)</keyword>
<feature type="transmembrane region" description="Helical" evidence="12">
    <location>
        <begin position="106"/>
        <end position="123"/>
    </location>
</feature>
<organism evidence="13">
    <name type="scientific">Erpobdella sp. JP-2021</name>
    <dbReference type="NCBI Taxonomy" id="2848639"/>
    <lineage>
        <taxon>Eukaryota</taxon>
        <taxon>Metazoa</taxon>
        <taxon>Spiralia</taxon>
        <taxon>Lophotrochozoa</taxon>
        <taxon>Annelida</taxon>
        <taxon>Clitellata</taxon>
        <taxon>Hirudinea</taxon>
        <taxon>Hirudinida</taxon>
        <taxon>Erpobdelliformes</taxon>
        <taxon>Erpobdellidae</taxon>
        <taxon>Erpobdella</taxon>
    </lineage>
</organism>
<evidence type="ECO:0000256" key="2">
    <source>
        <dbReference type="ARBA" id="ARBA00006810"/>
    </source>
</evidence>
<dbReference type="SUPFAM" id="SSF81336">
    <property type="entry name" value="F1F0 ATP synthase subunit A"/>
    <property type="match status" value="1"/>
</dbReference>
<evidence type="ECO:0000256" key="1">
    <source>
        <dbReference type="ARBA" id="ARBA00004141"/>
    </source>
</evidence>
<dbReference type="GO" id="GO:0005743">
    <property type="term" value="C:mitochondrial inner membrane"/>
    <property type="evidence" value="ECO:0007669"/>
    <property type="project" value="UniProtKB-SubCell"/>
</dbReference>
<keyword evidence="10" id="KW-0066">ATP synthesis</keyword>
<keyword evidence="5 12" id="KW-0812">Transmembrane</keyword>
<geneLocation type="mitochondrion" evidence="13"/>
<evidence type="ECO:0000256" key="7">
    <source>
        <dbReference type="ARBA" id="ARBA00022989"/>
    </source>
</evidence>
<dbReference type="PROSITE" id="PS00449">
    <property type="entry name" value="ATPASE_A"/>
    <property type="match status" value="1"/>
</dbReference>
<dbReference type="EMBL" id="MW435182">
    <property type="protein sequence ID" value="QWT29496.1"/>
    <property type="molecule type" value="Genomic_DNA"/>
</dbReference>
<keyword evidence="13" id="KW-0496">Mitochondrion</keyword>
<evidence type="ECO:0000256" key="5">
    <source>
        <dbReference type="ARBA" id="ARBA00022692"/>
    </source>
</evidence>
<sequence>MLMDIFSSFDSYQFNSITAFNKTINTFIITTPFLILLLSMTSIWPSISRIPSIVTQPLYVMFEQTMRTKSKILKGYPIILSSLFLIIITLNLIGLIAFSFSITSQLIFTLVFGLPLWLSSLSSSMMNDKKEFVAHLLPSGAPDWLNPFLVLIETISISVRPLTLSFRLAANMTAGHIVLSLIGYYLSSAMFTLSYYPILLTLVSMGYIMFEMAICLIQAYIFCLLLSLYTDDHTSSH</sequence>
<evidence type="ECO:0000256" key="12">
    <source>
        <dbReference type="SAM" id="Phobius"/>
    </source>
</evidence>
<keyword evidence="3" id="KW-0813">Transport</keyword>
<dbReference type="InterPro" id="IPR045083">
    <property type="entry name" value="ATP_synth_F0_asu_bact/mt"/>
</dbReference>
<evidence type="ECO:0000313" key="13">
    <source>
        <dbReference type="EMBL" id="QWT29496.1"/>
    </source>
</evidence>
<dbReference type="Gene3D" id="1.20.120.220">
    <property type="entry name" value="ATP synthase, F0 complex, subunit A"/>
    <property type="match status" value="1"/>
</dbReference>
<dbReference type="AlphaFoldDB" id="A0A8F2E5X1"/>
<feature type="transmembrane region" description="Helical" evidence="12">
    <location>
        <begin position="76"/>
        <end position="100"/>
    </location>
</feature>
<evidence type="ECO:0000256" key="8">
    <source>
        <dbReference type="ARBA" id="ARBA00023065"/>
    </source>
</evidence>
<keyword evidence="8" id="KW-0406">Ion transport</keyword>
<keyword evidence="6" id="KW-0375">Hydrogen ion transport</keyword>
<evidence type="ECO:0000256" key="4">
    <source>
        <dbReference type="ARBA" id="ARBA00022547"/>
    </source>
</evidence>
<accession>A0A8F2E5X1</accession>
<reference evidence="13" key="1">
    <citation type="submission" date="2021-01" db="EMBL/GenBank/DDBJ databases">
        <authorList>
            <person name="Park J."/>
            <person name="Park S."/>
            <person name="Jang T."/>
            <person name="Kim G."/>
            <person name="Park J.-H."/>
        </authorList>
    </citation>
    <scope>NUCLEOTIDE SEQUENCE</scope>
</reference>
<name>A0A8F2E5X1_9ANNE</name>
<dbReference type="InterPro" id="IPR023011">
    <property type="entry name" value="ATP_synth_F0_asu_AS"/>
</dbReference>
<feature type="transmembrane region" description="Helical" evidence="12">
    <location>
        <begin position="208"/>
        <end position="229"/>
    </location>
</feature>
<evidence type="ECO:0000256" key="6">
    <source>
        <dbReference type="ARBA" id="ARBA00022781"/>
    </source>
</evidence>
<evidence type="ECO:0000256" key="3">
    <source>
        <dbReference type="ARBA" id="ARBA00022448"/>
    </source>
</evidence>
<dbReference type="InterPro" id="IPR000568">
    <property type="entry name" value="ATP_synth_F0_asu"/>
</dbReference>
<dbReference type="InterPro" id="IPR035908">
    <property type="entry name" value="F0_ATP_A_sf"/>
</dbReference>
<dbReference type="PANTHER" id="PTHR11410:SF0">
    <property type="entry name" value="ATP SYNTHASE SUBUNIT A"/>
    <property type="match status" value="1"/>
</dbReference>
<gene>
    <name evidence="13" type="primary">ATP6</name>
</gene>
<comment type="subcellular location">
    <subcellularLocation>
        <location evidence="1">Membrane</location>
        <topology evidence="1">Multi-pass membrane protein</topology>
    </subcellularLocation>
    <subcellularLocation>
        <location evidence="11">Mitochondrion inner membrane</location>
        <topology evidence="11">Multi-pass membrane protein</topology>
    </subcellularLocation>
</comment>
<dbReference type="CDD" id="cd00310">
    <property type="entry name" value="ATP-synt_Fo_a_6"/>
    <property type="match status" value="1"/>
</dbReference>
<dbReference type="PRINTS" id="PR00123">
    <property type="entry name" value="ATPASEA"/>
</dbReference>
<evidence type="ECO:0000256" key="9">
    <source>
        <dbReference type="ARBA" id="ARBA00023136"/>
    </source>
</evidence>
<dbReference type="GO" id="GO:0046933">
    <property type="term" value="F:proton-transporting ATP synthase activity, rotational mechanism"/>
    <property type="evidence" value="ECO:0007669"/>
    <property type="project" value="TreeGrafter"/>
</dbReference>
<proteinExistence type="inferred from homology"/>
<protein>
    <recommendedName>
        <fullName evidence="11">ATP synthase subunit a</fullName>
    </recommendedName>
</protein>